<keyword evidence="2 3" id="KW-0040">ANK repeat</keyword>
<sequence>MKTIQKYQRSSQASFIFEAVRTDDVQSVNRLIEMHGIKVLDRRDNNENTPFICAAREGRVGIMSVCYDRYGPSILQQTKDNGWTALHLAAENGHSAAVSQLLK</sequence>
<dbReference type="PANTHER" id="PTHR24173:SF74">
    <property type="entry name" value="ANKYRIN REPEAT DOMAIN-CONTAINING PROTEIN 16"/>
    <property type="match status" value="1"/>
</dbReference>
<organism evidence="4">
    <name type="scientific">Vitrella brassicaformis</name>
    <dbReference type="NCBI Taxonomy" id="1169539"/>
    <lineage>
        <taxon>Eukaryota</taxon>
        <taxon>Sar</taxon>
        <taxon>Alveolata</taxon>
        <taxon>Colpodellida</taxon>
        <taxon>Vitrellaceae</taxon>
        <taxon>Vitrella</taxon>
    </lineage>
</organism>
<dbReference type="SUPFAM" id="SSF48403">
    <property type="entry name" value="Ankyrin repeat"/>
    <property type="match status" value="1"/>
</dbReference>
<evidence type="ECO:0000256" key="2">
    <source>
        <dbReference type="ARBA" id="ARBA00023043"/>
    </source>
</evidence>
<dbReference type="Pfam" id="PF12796">
    <property type="entry name" value="Ank_2"/>
    <property type="match status" value="1"/>
</dbReference>
<feature type="repeat" description="ANK" evidence="3">
    <location>
        <begin position="81"/>
        <end position="103"/>
    </location>
</feature>
<dbReference type="InterPro" id="IPR002110">
    <property type="entry name" value="Ankyrin_rpt"/>
</dbReference>
<dbReference type="EMBL" id="HBGB01005038">
    <property type="protein sequence ID" value="CAD9047866.1"/>
    <property type="molecule type" value="Transcribed_RNA"/>
</dbReference>
<dbReference type="PROSITE" id="PS50088">
    <property type="entry name" value="ANK_REPEAT"/>
    <property type="match status" value="1"/>
</dbReference>
<dbReference type="AlphaFoldDB" id="A0A7S1JLM8"/>
<accession>A0A7S1JLM8</accession>
<name>A0A7S1JLM8_9ALVE</name>
<evidence type="ECO:0000256" key="3">
    <source>
        <dbReference type="PROSITE-ProRule" id="PRU00023"/>
    </source>
</evidence>
<dbReference type="PANTHER" id="PTHR24173">
    <property type="entry name" value="ANKYRIN REPEAT CONTAINING"/>
    <property type="match status" value="1"/>
</dbReference>
<reference evidence="4" key="1">
    <citation type="submission" date="2021-01" db="EMBL/GenBank/DDBJ databases">
        <authorList>
            <person name="Corre E."/>
            <person name="Pelletier E."/>
            <person name="Niang G."/>
            <person name="Scheremetjew M."/>
            <person name="Finn R."/>
            <person name="Kale V."/>
            <person name="Holt S."/>
            <person name="Cochrane G."/>
            <person name="Meng A."/>
            <person name="Brown T."/>
            <person name="Cohen L."/>
        </authorList>
    </citation>
    <scope>NUCLEOTIDE SEQUENCE</scope>
    <source>
        <strain evidence="4">CCMP3346</strain>
    </source>
</reference>
<proteinExistence type="predicted"/>
<dbReference type="PROSITE" id="PS50297">
    <property type="entry name" value="ANK_REP_REGION"/>
    <property type="match status" value="1"/>
</dbReference>
<evidence type="ECO:0000256" key="1">
    <source>
        <dbReference type="ARBA" id="ARBA00022737"/>
    </source>
</evidence>
<protein>
    <submittedName>
        <fullName evidence="4">Uncharacterized protein</fullName>
    </submittedName>
</protein>
<dbReference type="Gene3D" id="1.25.40.20">
    <property type="entry name" value="Ankyrin repeat-containing domain"/>
    <property type="match status" value="1"/>
</dbReference>
<gene>
    <name evidence="4" type="ORF">VBRA1451_LOCUS2920</name>
</gene>
<keyword evidence="1" id="KW-0677">Repeat</keyword>
<dbReference type="InterPro" id="IPR036770">
    <property type="entry name" value="Ankyrin_rpt-contain_sf"/>
</dbReference>
<evidence type="ECO:0000313" key="4">
    <source>
        <dbReference type="EMBL" id="CAD9047866.1"/>
    </source>
</evidence>